<accession>A0A5C8PKC6</accession>
<dbReference type="InterPro" id="IPR029058">
    <property type="entry name" value="AB_hydrolase_fold"/>
</dbReference>
<name>A0A5C8PKC6_9HYPH</name>
<feature type="domain" description="AB hydrolase-1" evidence="1">
    <location>
        <begin position="25"/>
        <end position="252"/>
    </location>
</feature>
<organism evidence="2 3">
    <name type="scientific">Vineibacter terrae</name>
    <dbReference type="NCBI Taxonomy" id="2586908"/>
    <lineage>
        <taxon>Bacteria</taxon>
        <taxon>Pseudomonadati</taxon>
        <taxon>Pseudomonadota</taxon>
        <taxon>Alphaproteobacteria</taxon>
        <taxon>Hyphomicrobiales</taxon>
        <taxon>Vineibacter</taxon>
    </lineage>
</organism>
<reference evidence="2 3" key="1">
    <citation type="submission" date="2019-06" db="EMBL/GenBank/DDBJ databases">
        <title>New taxonomy in bacterial strain CC-CFT640, isolated from vineyard.</title>
        <authorList>
            <person name="Lin S.-Y."/>
            <person name="Tsai C.-F."/>
            <person name="Young C.-C."/>
        </authorList>
    </citation>
    <scope>NUCLEOTIDE SEQUENCE [LARGE SCALE GENOMIC DNA]</scope>
    <source>
        <strain evidence="2 3">CC-CFT640</strain>
    </source>
</reference>
<dbReference type="Proteomes" id="UP000321638">
    <property type="component" value="Unassembled WGS sequence"/>
</dbReference>
<evidence type="ECO:0000313" key="3">
    <source>
        <dbReference type="Proteomes" id="UP000321638"/>
    </source>
</evidence>
<protein>
    <submittedName>
        <fullName evidence="2">Alpha/beta hydrolase</fullName>
    </submittedName>
</protein>
<dbReference type="PRINTS" id="PR00111">
    <property type="entry name" value="ABHYDROLASE"/>
</dbReference>
<dbReference type="InterPro" id="IPR000073">
    <property type="entry name" value="AB_hydrolase_1"/>
</dbReference>
<evidence type="ECO:0000259" key="1">
    <source>
        <dbReference type="Pfam" id="PF12697"/>
    </source>
</evidence>
<proteinExistence type="predicted"/>
<dbReference type="PANTHER" id="PTHR43194">
    <property type="entry name" value="HYDROLASE ALPHA/BETA FOLD FAMILY"/>
    <property type="match status" value="1"/>
</dbReference>
<sequence>MSERHTLPGRGWTVELVRVGSGAPLVWLHGAFGLEWSMPLVEALARHHTVIAPHLPGYGASDGLDDIDSFYDLSVWLDDVLDVVGIDRVMLAGHDFGGAAAAEYAALFRRRTQLLAALAPLGLWLDEAPLPDIFGLTPGALTRVLFADAQSEAAAAFNSQSPDKAERNAAILRRRQALIAAAKLLWPLPDKGLKKRLHRIAAPTLLVWGAQDRITGSAYASTFSALVVGASTATVPAGHMMPLEAPAETADVVRAFAAKASA</sequence>
<dbReference type="RefSeq" id="WP_147848286.1">
    <property type="nucleotide sequence ID" value="NZ_VDUZ01000019.1"/>
</dbReference>
<evidence type="ECO:0000313" key="2">
    <source>
        <dbReference type="EMBL" id="TXL74321.1"/>
    </source>
</evidence>
<dbReference type="OrthoDB" id="9804723at2"/>
<dbReference type="AlphaFoldDB" id="A0A5C8PKC6"/>
<dbReference type="PANTHER" id="PTHR43194:SF2">
    <property type="entry name" value="PEROXISOMAL MEMBRANE PROTEIN LPX1"/>
    <property type="match status" value="1"/>
</dbReference>
<dbReference type="Gene3D" id="3.40.50.1820">
    <property type="entry name" value="alpha/beta hydrolase"/>
    <property type="match status" value="1"/>
</dbReference>
<comment type="caution">
    <text evidence="2">The sequence shown here is derived from an EMBL/GenBank/DDBJ whole genome shotgun (WGS) entry which is preliminary data.</text>
</comment>
<dbReference type="SUPFAM" id="SSF53474">
    <property type="entry name" value="alpha/beta-Hydrolases"/>
    <property type="match status" value="1"/>
</dbReference>
<dbReference type="EMBL" id="VDUZ01000019">
    <property type="protein sequence ID" value="TXL74321.1"/>
    <property type="molecule type" value="Genomic_DNA"/>
</dbReference>
<keyword evidence="2" id="KW-0378">Hydrolase</keyword>
<keyword evidence="3" id="KW-1185">Reference proteome</keyword>
<dbReference type="GO" id="GO:0016787">
    <property type="term" value="F:hydrolase activity"/>
    <property type="evidence" value="ECO:0007669"/>
    <property type="project" value="UniProtKB-KW"/>
</dbReference>
<dbReference type="InterPro" id="IPR050228">
    <property type="entry name" value="Carboxylesterase_BioH"/>
</dbReference>
<gene>
    <name evidence="2" type="ORF">FHP25_17715</name>
</gene>
<dbReference type="Pfam" id="PF12697">
    <property type="entry name" value="Abhydrolase_6"/>
    <property type="match status" value="1"/>
</dbReference>